<dbReference type="Pfam" id="PF18439">
    <property type="entry name" value="zf_UBZ"/>
    <property type="match status" value="2"/>
</dbReference>
<keyword evidence="2" id="KW-0808">Transferase</keyword>
<dbReference type="GO" id="GO:0009650">
    <property type="term" value="P:UV protection"/>
    <property type="evidence" value="ECO:0007669"/>
    <property type="project" value="EnsemblMetazoa"/>
</dbReference>
<keyword evidence="6" id="KW-0539">Nucleus</keyword>
<gene>
    <name evidence="9" type="primary">Dgri\GH17989</name>
    <name evidence="9" type="ORF">Dgri_GH17989</name>
</gene>
<evidence type="ECO:0000256" key="6">
    <source>
        <dbReference type="ARBA" id="ARBA00023242"/>
    </source>
</evidence>
<dbReference type="GO" id="GO:0005634">
    <property type="term" value="C:nucleus"/>
    <property type="evidence" value="ECO:0007669"/>
    <property type="project" value="UniProtKB-SubCell"/>
</dbReference>
<protein>
    <submittedName>
        <fullName evidence="9">GH17989</fullName>
    </submittedName>
</protein>
<keyword evidence="4" id="KW-0227">DNA damage</keyword>
<dbReference type="PROSITE" id="PS51907">
    <property type="entry name" value="ZF_UBZ3"/>
    <property type="match status" value="2"/>
</dbReference>
<accession>B4K3Y4</accession>
<feature type="region of interest" description="Disordered" evidence="7">
    <location>
        <begin position="15"/>
        <end position="48"/>
    </location>
</feature>
<dbReference type="AlphaFoldDB" id="B4K3Y4"/>
<dbReference type="STRING" id="7222.B4K3Y4"/>
<evidence type="ECO:0000256" key="5">
    <source>
        <dbReference type="ARBA" id="ARBA00023204"/>
    </source>
</evidence>
<evidence type="ECO:0000256" key="2">
    <source>
        <dbReference type="ARBA" id="ARBA00022679"/>
    </source>
</evidence>
<evidence type="ECO:0000256" key="3">
    <source>
        <dbReference type="ARBA" id="ARBA00022723"/>
    </source>
</evidence>
<dbReference type="GO" id="GO:0019985">
    <property type="term" value="P:translesion synthesis"/>
    <property type="evidence" value="ECO:0007669"/>
    <property type="project" value="EnsemblMetazoa"/>
</dbReference>
<keyword evidence="5" id="KW-0234">DNA repair</keyword>
<dbReference type="InterPro" id="IPR041298">
    <property type="entry name" value="UBZ3"/>
</dbReference>
<dbReference type="OrthoDB" id="5723at2759"/>
<feature type="domain" description="UBZ3-type" evidence="8">
    <location>
        <begin position="57"/>
        <end position="93"/>
    </location>
</feature>
<dbReference type="GO" id="GO:0003887">
    <property type="term" value="F:DNA-directed DNA polymerase activity"/>
    <property type="evidence" value="ECO:0007669"/>
    <property type="project" value="EnsemblMetazoa"/>
</dbReference>
<feature type="domain" description="UBZ3-type" evidence="8">
    <location>
        <begin position="165"/>
        <end position="199"/>
    </location>
</feature>
<proteinExistence type="predicted"/>
<dbReference type="GO" id="GO:0046872">
    <property type="term" value="F:metal ion binding"/>
    <property type="evidence" value="ECO:0007669"/>
    <property type="project" value="UniProtKB-KW"/>
</dbReference>
<dbReference type="GO" id="GO:0006302">
    <property type="term" value="P:double-strand break repair"/>
    <property type="evidence" value="ECO:0007669"/>
    <property type="project" value="EnsemblMetazoa"/>
</dbReference>
<feature type="region of interest" description="Disordered" evidence="7">
    <location>
        <begin position="213"/>
        <end position="233"/>
    </location>
</feature>
<evidence type="ECO:0000256" key="1">
    <source>
        <dbReference type="ARBA" id="ARBA00004123"/>
    </source>
</evidence>
<feature type="region of interest" description="Disordered" evidence="7">
    <location>
        <begin position="114"/>
        <end position="135"/>
    </location>
</feature>
<evidence type="ECO:0000256" key="4">
    <source>
        <dbReference type="ARBA" id="ARBA00022763"/>
    </source>
</evidence>
<keyword evidence="10" id="KW-1185">Reference proteome</keyword>
<evidence type="ECO:0000259" key="8">
    <source>
        <dbReference type="PROSITE" id="PS51907"/>
    </source>
</evidence>
<dbReference type="HOGENOM" id="CLU_1125538_0_0_1"/>
<evidence type="ECO:0000256" key="7">
    <source>
        <dbReference type="SAM" id="MobiDB-lite"/>
    </source>
</evidence>
<reference evidence="9 10" key="1">
    <citation type="journal article" date="2007" name="Nature">
        <title>Evolution of genes and genomes on the Drosophila phylogeny.</title>
        <authorList>
            <consortium name="Drosophila 12 Genomes Consortium"/>
            <person name="Clark A.G."/>
            <person name="Eisen M.B."/>
            <person name="Smith D.R."/>
            <person name="Bergman C.M."/>
            <person name="Oliver B."/>
            <person name="Markow T.A."/>
            <person name="Kaufman T.C."/>
            <person name="Kellis M."/>
            <person name="Gelbart W."/>
            <person name="Iyer V.N."/>
            <person name="Pollard D.A."/>
            <person name="Sackton T.B."/>
            <person name="Larracuente A.M."/>
            <person name="Singh N.D."/>
            <person name="Abad J.P."/>
            <person name="Abt D.N."/>
            <person name="Adryan B."/>
            <person name="Aguade M."/>
            <person name="Akashi H."/>
            <person name="Anderson W.W."/>
            <person name="Aquadro C.F."/>
            <person name="Ardell D.H."/>
            <person name="Arguello R."/>
            <person name="Artieri C.G."/>
            <person name="Barbash D.A."/>
            <person name="Barker D."/>
            <person name="Barsanti P."/>
            <person name="Batterham P."/>
            <person name="Batzoglou S."/>
            <person name="Begun D."/>
            <person name="Bhutkar A."/>
            <person name="Blanco E."/>
            <person name="Bosak S.A."/>
            <person name="Bradley R.K."/>
            <person name="Brand A.D."/>
            <person name="Brent M.R."/>
            <person name="Brooks A.N."/>
            <person name="Brown R.H."/>
            <person name="Butlin R.K."/>
            <person name="Caggese C."/>
            <person name="Calvi B.R."/>
            <person name="Bernardo de Carvalho A."/>
            <person name="Caspi A."/>
            <person name="Castrezana S."/>
            <person name="Celniker S.E."/>
            <person name="Chang J.L."/>
            <person name="Chapple C."/>
            <person name="Chatterji S."/>
            <person name="Chinwalla A."/>
            <person name="Civetta A."/>
            <person name="Clifton S.W."/>
            <person name="Comeron J.M."/>
            <person name="Costello J.C."/>
            <person name="Coyne J.A."/>
            <person name="Daub J."/>
            <person name="David R.G."/>
            <person name="Delcher A.L."/>
            <person name="Delehaunty K."/>
            <person name="Do C.B."/>
            <person name="Ebling H."/>
            <person name="Edwards K."/>
            <person name="Eickbush T."/>
            <person name="Evans J.D."/>
            <person name="Filipski A."/>
            <person name="Findeiss S."/>
            <person name="Freyhult E."/>
            <person name="Fulton L."/>
            <person name="Fulton R."/>
            <person name="Garcia A.C."/>
            <person name="Gardiner A."/>
            <person name="Garfield D.A."/>
            <person name="Garvin B.E."/>
            <person name="Gibson G."/>
            <person name="Gilbert D."/>
            <person name="Gnerre S."/>
            <person name="Godfrey J."/>
            <person name="Good R."/>
            <person name="Gotea V."/>
            <person name="Gravely B."/>
            <person name="Greenberg A.J."/>
            <person name="Griffiths-Jones S."/>
            <person name="Gross S."/>
            <person name="Guigo R."/>
            <person name="Gustafson E.A."/>
            <person name="Haerty W."/>
            <person name="Hahn M.W."/>
            <person name="Halligan D.L."/>
            <person name="Halpern A.L."/>
            <person name="Halter G.M."/>
            <person name="Han M.V."/>
            <person name="Heger A."/>
            <person name="Hillier L."/>
            <person name="Hinrichs A.S."/>
            <person name="Holmes I."/>
            <person name="Hoskins R.A."/>
            <person name="Hubisz M.J."/>
            <person name="Hultmark D."/>
            <person name="Huntley M.A."/>
            <person name="Jaffe D.B."/>
            <person name="Jagadeeshan S."/>
            <person name="Jeck W.R."/>
            <person name="Johnson J."/>
            <person name="Jones C.D."/>
            <person name="Jordan W.C."/>
            <person name="Karpen G.H."/>
            <person name="Kataoka E."/>
            <person name="Keightley P.D."/>
            <person name="Kheradpour P."/>
            <person name="Kirkness E.F."/>
            <person name="Koerich L.B."/>
            <person name="Kristiansen K."/>
            <person name="Kudrna D."/>
            <person name="Kulathinal R.J."/>
            <person name="Kumar S."/>
            <person name="Kwok R."/>
            <person name="Lander E."/>
            <person name="Langley C.H."/>
            <person name="Lapoint R."/>
            <person name="Lazzaro B.P."/>
            <person name="Lee S.J."/>
            <person name="Levesque L."/>
            <person name="Li R."/>
            <person name="Lin C.F."/>
            <person name="Lin M.F."/>
            <person name="Lindblad-Toh K."/>
            <person name="Llopart A."/>
            <person name="Long M."/>
            <person name="Low L."/>
            <person name="Lozovsky E."/>
            <person name="Lu J."/>
            <person name="Luo M."/>
            <person name="Machado C.A."/>
            <person name="Makalowski W."/>
            <person name="Marzo M."/>
            <person name="Matsuda M."/>
            <person name="Matzkin L."/>
            <person name="McAllister B."/>
            <person name="McBride C.S."/>
            <person name="McKernan B."/>
            <person name="McKernan K."/>
            <person name="Mendez-Lago M."/>
            <person name="Minx P."/>
            <person name="Mollenhauer M.U."/>
            <person name="Montooth K."/>
            <person name="Mount S.M."/>
            <person name="Mu X."/>
            <person name="Myers E."/>
            <person name="Negre B."/>
            <person name="Newfeld S."/>
            <person name="Nielsen R."/>
            <person name="Noor M.A."/>
            <person name="O'Grady P."/>
            <person name="Pachter L."/>
            <person name="Papaceit M."/>
            <person name="Parisi M.J."/>
            <person name="Parisi M."/>
            <person name="Parts L."/>
            <person name="Pedersen J.S."/>
            <person name="Pesole G."/>
            <person name="Phillippy A.M."/>
            <person name="Ponting C.P."/>
            <person name="Pop M."/>
            <person name="Porcelli D."/>
            <person name="Powell J.R."/>
            <person name="Prohaska S."/>
            <person name="Pruitt K."/>
            <person name="Puig M."/>
            <person name="Quesneville H."/>
            <person name="Ram K.R."/>
            <person name="Rand D."/>
            <person name="Rasmussen M.D."/>
            <person name="Reed L.K."/>
            <person name="Reenan R."/>
            <person name="Reily A."/>
            <person name="Remington K.A."/>
            <person name="Rieger T.T."/>
            <person name="Ritchie M.G."/>
            <person name="Robin C."/>
            <person name="Rogers Y.H."/>
            <person name="Rohde C."/>
            <person name="Rozas J."/>
            <person name="Rubenfield M.J."/>
            <person name="Ruiz A."/>
            <person name="Russo S."/>
            <person name="Salzberg S.L."/>
            <person name="Sanchez-Gracia A."/>
            <person name="Saranga D.J."/>
            <person name="Sato H."/>
            <person name="Schaeffer S.W."/>
            <person name="Schatz M.C."/>
            <person name="Schlenke T."/>
            <person name="Schwartz R."/>
            <person name="Segarra C."/>
            <person name="Singh R.S."/>
            <person name="Sirot L."/>
            <person name="Sirota M."/>
            <person name="Sisneros N.B."/>
            <person name="Smith C.D."/>
            <person name="Smith T.F."/>
            <person name="Spieth J."/>
            <person name="Stage D.E."/>
            <person name="Stark A."/>
            <person name="Stephan W."/>
            <person name="Strausberg R.L."/>
            <person name="Strempel S."/>
            <person name="Sturgill D."/>
            <person name="Sutton G."/>
            <person name="Sutton G.G."/>
            <person name="Tao W."/>
            <person name="Teichmann S."/>
            <person name="Tobari Y.N."/>
            <person name="Tomimura Y."/>
            <person name="Tsolas J.M."/>
            <person name="Valente V.L."/>
            <person name="Venter E."/>
            <person name="Venter J.C."/>
            <person name="Vicario S."/>
            <person name="Vieira F.G."/>
            <person name="Vilella A.J."/>
            <person name="Villasante A."/>
            <person name="Walenz B."/>
            <person name="Wang J."/>
            <person name="Wasserman M."/>
            <person name="Watts T."/>
            <person name="Wilson D."/>
            <person name="Wilson R.K."/>
            <person name="Wing R.A."/>
            <person name="Wolfner M.F."/>
            <person name="Wong A."/>
            <person name="Wong G.K."/>
            <person name="Wu C.I."/>
            <person name="Wu G."/>
            <person name="Yamamoto D."/>
            <person name="Yang H.P."/>
            <person name="Yang S.P."/>
            <person name="Yorke J.A."/>
            <person name="Yoshida K."/>
            <person name="Zdobnov E."/>
            <person name="Zhang P."/>
            <person name="Zhang Y."/>
            <person name="Zimin A.V."/>
            <person name="Baldwin J."/>
            <person name="Abdouelleil A."/>
            <person name="Abdulkadir J."/>
            <person name="Abebe A."/>
            <person name="Abera B."/>
            <person name="Abreu J."/>
            <person name="Acer S.C."/>
            <person name="Aftuck L."/>
            <person name="Alexander A."/>
            <person name="An P."/>
            <person name="Anderson E."/>
            <person name="Anderson S."/>
            <person name="Arachi H."/>
            <person name="Azer M."/>
            <person name="Bachantsang P."/>
            <person name="Barry A."/>
            <person name="Bayul T."/>
            <person name="Berlin A."/>
            <person name="Bessette D."/>
            <person name="Bloom T."/>
            <person name="Blye J."/>
            <person name="Boguslavskiy L."/>
            <person name="Bonnet C."/>
            <person name="Boukhgalter B."/>
            <person name="Bourzgui I."/>
            <person name="Brown A."/>
            <person name="Cahill P."/>
            <person name="Channer S."/>
            <person name="Cheshatsang Y."/>
            <person name="Chuda L."/>
            <person name="Citroen M."/>
            <person name="Collymore A."/>
            <person name="Cooke P."/>
            <person name="Costello M."/>
            <person name="D'Aco K."/>
            <person name="Daza R."/>
            <person name="De Haan G."/>
            <person name="DeGray S."/>
            <person name="DeMaso C."/>
            <person name="Dhargay N."/>
            <person name="Dooley K."/>
            <person name="Dooley E."/>
            <person name="Doricent M."/>
            <person name="Dorje P."/>
            <person name="Dorjee K."/>
            <person name="Dupes A."/>
            <person name="Elong R."/>
            <person name="Falk J."/>
            <person name="Farina A."/>
            <person name="Faro S."/>
            <person name="Ferguson D."/>
            <person name="Fisher S."/>
            <person name="Foley C.D."/>
            <person name="Franke A."/>
            <person name="Friedrich D."/>
            <person name="Gadbois L."/>
            <person name="Gearin G."/>
            <person name="Gearin C.R."/>
            <person name="Giannoukos G."/>
            <person name="Goode T."/>
            <person name="Graham J."/>
            <person name="Grandbois E."/>
            <person name="Grewal S."/>
            <person name="Gyaltsen K."/>
            <person name="Hafez N."/>
            <person name="Hagos B."/>
            <person name="Hall J."/>
            <person name="Henson C."/>
            <person name="Hollinger A."/>
            <person name="Honan T."/>
            <person name="Huard M.D."/>
            <person name="Hughes L."/>
            <person name="Hurhula B."/>
            <person name="Husby M.E."/>
            <person name="Kamat A."/>
            <person name="Kanga B."/>
            <person name="Kashin S."/>
            <person name="Khazanovich D."/>
            <person name="Kisner P."/>
            <person name="Lance K."/>
            <person name="Lara M."/>
            <person name="Lee W."/>
            <person name="Lennon N."/>
            <person name="Letendre F."/>
            <person name="LeVine R."/>
            <person name="Lipovsky A."/>
            <person name="Liu X."/>
            <person name="Liu J."/>
            <person name="Liu S."/>
            <person name="Lokyitsang T."/>
            <person name="Lokyitsang Y."/>
            <person name="Lubonja R."/>
            <person name="Lui A."/>
            <person name="MacDonald P."/>
            <person name="Magnisalis V."/>
            <person name="Maru K."/>
            <person name="Matthews C."/>
            <person name="McCusker W."/>
            <person name="McDonough S."/>
            <person name="Mehta T."/>
            <person name="Meldrim J."/>
            <person name="Meneus L."/>
            <person name="Mihai O."/>
            <person name="Mihalev A."/>
            <person name="Mihova T."/>
            <person name="Mittelman R."/>
            <person name="Mlenga V."/>
            <person name="Montmayeur A."/>
            <person name="Mulrain L."/>
            <person name="Navidi A."/>
            <person name="Naylor J."/>
            <person name="Negash T."/>
            <person name="Nguyen T."/>
            <person name="Nguyen N."/>
            <person name="Nicol R."/>
            <person name="Norbu C."/>
            <person name="Norbu N."/>
            <person name="Novod N."/>
            <person name="O'Neill B."/>
            <person name="Osman S."/>
            <person name="Markiewicz E."/>
            <person name="Oyono O.L."/>
            <person name="Patti C."/>
            <person name="Phunkhang P."/>
            <person name="Pierre F."/>
            <person name="Priest M."/>
            <person name="Raghuraman S."/>
            <person name="Rege F."/>
            <person name="Reyes R."/>
            <person name="Rise C."/>
            <person name="Rogov P."/>
            <person name="Ross K."/>
            <person name="Ryan E."/>
            <person name="Settipalli S."/>
            <person name="Shea T."/>
            <person name="Sherpa N."/>
            <person name="Shi L."/>
            <person name="Shih D."/>
            <person name="Sparrow T."/>
            <person name="Spaulding J."/>
            <person name="Stalker J."/>
            <person name="Stange-Thomann N."/>
            <person name="Stavropoulos S."/>
            <person name="Stone C."/>
            <person name="Strader C."/>
            <person name="Tesfaye S."/>
            <person name="Thomson T."/>
            <person name="Thoulutsang Y."/>
            <person name="Thoulutsang D."/>
            <person name="Topham K."/>
            <person name="Topping I."/>
            <person name="Tsamla T."/>
            <person name="Vassiliev H."/>
            <person name="Vo A."/>
            <person name="Wangchuk T."/>
            <person name="Wangdi T."/>
            <person name="Weiand M."/>
            <person name="Wilkinson J."/>
            <person name="Wilson A."/>
            <person name="Yadav S."/>
            <person name="Young G."/>
            <person name="Yu Q."/>
            <person name="Zembek L."/>
            <person name="Zhong D."/>
            <person name="Zimmer A."/>
            <person name="Zwirko Z."/>
            <person name="Jaffe D.B."/>
            <person name="Alvarez P."/>
            <person name="Brockman W."/>
            <person name="Butler J."/>
            <person name="Chin C."/>
            <person name="Gnerre S."/>
            <person name="Grabherr M."/>
            <person name="Kleber M."/>
            <person name="Mauceli E."/>
            <person name="MacCallum I."/>
        </authorList>
    </citation>
    <scope>NUCLEOTIDE SEQUENCE [LARGE SCALE GENOMIC DNA]</scope>
    <source>
        <strain evidence="10">Tucson 15287-2541.00</strain>
    </source>
</reference>
<evidence type="ECO:0000313" key="9">
    <source>
        <dbReference type="EMBL" id="EDW04436.1"/>
    </source>
</evidence>
<dbReference type="InParanoid" id="B4K3Y4"/>
<name>B4K3Y4_DROGR</name>
<organism evidence="10">
    <name type="scientific">Drosophila grimshawi</name>
    <name type="common">Hawaiian fruit fly</name>
    <name type="synonym">Idiomyia grimshawi</name>
    <dbReference type="NCBI Taxonomy" id="7222"/>
    <lineage>
        <taxon>Eukaryota</taxon>
        <taxon>Metazoa</taxon>
        <taxon>Ecdysozoa</taxon>
        <taxon>Arthropoda</taxon>
        <taxon>Hexapoda</taxon>
        <taxon>Insecta</taxon>
        <taxon>Pterygota</taxon>
        <taxon>Neoptera</taxon>
        <taxon>Endopterygota</taxon>
        <taxon>Diptera</taxon>
        <taxon>Brachycera</taxon>
        <taxon>Muscomorpha</taxon>
        <taxon>Ephydroidea</taxon>
        <taxon>Drosophilidae</taxon>
        <taxon>Drosophila</taxon>
        <taxon>Hawaiian Drosophila</taxon>
    </lineage>
</organism>
<dbReference type="Proteomes" id="UP000001070">
    <property type="component" value="Unassembled WGS sequence"/>
</dbReference>
<dbReference type="eggNOG" id="KOG2095">
    <property type="taxonomic scope" value="Eukaryota"/>
</dbReference>
<sequence>MHGFAAELDDIESSCIVEQEASTSKRKLEQENSMDAPAPASARSNYAEYAQPELRTDLVKMVNCEECGAQLPDDVTALQTHRDHHFAQQLNQQLREEQREERQRSRLNATLNTTVSVPSPTAKPAPLKKAKKATGTVATTSAKPINTIAKFLAAKQPLEPPPSCSSSPLELCPECKTYVKSVDMPEHLDFHMARKLQRELNQLEVRTISTANIKKTSPPPRAKGQLNSTLNSATGNKSITQFFTQSN</sequence>
<evidence type="ECO:0000313" key="10">
    <source>
        <dbReference type="Proteomes" id="UP000001070"/>
    </source>
</evidence>
<keyword evidence="3" id="KW-0479">Metal-binding</keyword>
<dbReference type="EMBL" id="CH926850">
    <property type="protein sequence ID" value="EDW04436.1"/>
    <property type="molecule type" value="Genomic_DNA"/>
</dbReference>
<comment type="subcellular location">
    <subcellularLocation>
        <location evidence="1">Nucleus</location>
    </subcellularLocation>
</comment>